<protein>
    <submittedName>
        <fullName evidence="1">Glyoxalase</fullName>
    </submittedName>
</protein>
<proteinExistence type="predicted"/>
<organism evidence="1 2">
    <name type="scientific">Fodinibius salipaludis</name>
    <dbReference type="NCBI Taxonomy" id="2032627"/>
    <lineage>
        <taxon>Bacteria</taxon>
        <taxon>Pseudomonadati</taxon>
        <taxon>Balneolota</taxon>
        <taxon>Balneolia</taxon>
        <taxon>Balneolales</taxon>
        <taxon>Balneolaceae</taxon>
        <taxon>Fodinibius</taxon>
    </lineage>
</organism>
<dbReference type="SUPFAM" id="SSF54593">
    <property type="entry name" value="Glyoxalase/Bleomycin resistance protein/Dihydroxybiphenyl dioxygenase"/>
    <property type="match status" value="1"/>
</dbReference>
<dbReference type="InterPro" id="IPR029068">
    <property type="entry name" value="Glyas_Bleomycin-R_OHBP_Dase"/>
</dbReference>
<sequence length="93" mass="10589">MKKVIGIGGIFFKSENPTKLAAWYKKHLGLPIDESYGGYTFDWKDDDLRALIKVLKSEGIQISGKIEDTEFGLFGWIIDPEGNKVELWEPVKE</sequence>
<gene>
    <name evidence="1" type="ORF">CK503_09895</name>
</gene>
<dbReference type="EMBL" id="NSKE01000006">
    <property type="protein sequence ID" value="PAU93968.1"/>
    <property type="molecule type" value="Genomic_DNA"/>
</dbReference>
<keyword evidence="2" id="KW-1185">Reference proteome</keyword>
<dbReference type="AlphaFoldDB" id="A0A2A2G9I3"/>
<evidence type="ECO:0000313" key="1">
    <source>
        <dbReference type="EMBL" id="PAU93968.1"/>
    </source>
</evidence>
<dbReference type="RefSeq" id="WP_095606644.1">
    <property type="nucleotide sequence ID" value="NZ_NSKE01000006.1"/>
</dbReference>
<dbReference type="OrthoDB" id="9799428at2"/>
<reference evidence="1 2" key="1">
    <citation type="submission" date="2017-08" db="EMBL/GenBank/DDBJ databases">
        <title>Aliifodinibius alkalisoli sp. nov., isolated from saline alkaline soil.</title>
        <authorList>
            <person name="Liu D."/>
            <person name="Zhang G."/>
        </authorList>
    </citation>
    <scope>NUCLEOTIDE SEQUENCE [LARGE SCALE GENOMIC DNA]</scope>
    <source>
        <strain evidence="1 2">WN023</strain>
    </source>
</reference>
<name>A0A2A2G9I3_9BACT</name>
<dbReference type="Proteomes" id="UP000218831">
    <property type="component" value="Unassembled WGS sequence"/>
</dbReference>
<dbReference type="CDD" id="cd06587">
    <property type="entry name" value="VOC"/>
    <property type="match status" value="1"/>
</dbReference>
<dbReference type="Gene3D" id="3.10.180.10">
    <property type="entry name" value="2,3-Dihydroxybiphenyl 1,2-Dioxygenase, domain 1"/>
    <property type="match status" value="1"/>
</dbReference>
<evidence type="ECO:0000313" key="2">
    <source>
        <dbReference type="Proteomes" id="UP000218831"/>
    </source>
</evidence>
<accession>A0A2A2G9I3</accession>
<comment type="caution">
    <text evidence="1">The sequence shown here is derived from an EMBL/GenBank/DDBJ whole genome shotgun (WGS) entry which is preliminary data.</text>
</comment>